<evidence type="ECO:0000313" key="2">
    <source>
        <dbReference type="Proteomes" id="UP000799441"/>
    </source>
</evidence>
<organism evidence="1 2">
    <name type="scientific">Polychaeton citri CBS 116435</name>
    <dbReference type="NCBI Taxonomy" id="1314669"/>
    <lineage>
        <taxon>Eukaryota</taxon>
        <taxon>Fungi</taxon>
        <taxon>Dikarya</taxon>
        <taxon>Ascomycota</taxon>
        <taxon>Pezizomycotina</taxon>
        <taxon>Dothideomycetes</taxon>
        <taxon>Dothideomycetidae</taxon>
        <taxon>Capnodiales</taxon>
        <taxon>Capnodiaceae</taxon>
        <taxon>Polychaeton</taxon>
    </lineage>
</organism>
<sequence>MFAYVHPAITQWALLSTQPGMGQSSAATYSLQAGAHKRPFRTIRLVVETSKYPINHWVVLHPYQHLQQHLHRPGPARRGKARDLISCEEYSSVIATRVVFVQTTQLHVHGHVRLHAQMQL</sequence>
<comment type="caution">
    <text evidence="1">The sequence shown here is derived from an EMBL/GenBank/DDBJ whole genome shotgun (WGS) entry which is preliminary data.</text>
</comment>
<reference evidence="1" key="1">
    <citation type="journal article" date="2020" name="Stud. Mycol.">
        <title>101 Dothideomycetes genomes: a test case for predicting lifestyles and emergence of pathogens.</title>
        <authorList>
            <person name="Haridas S."/>
            <person name="Albert R."/>
            <person name="Binder M."/>
            <person name="Bloem J."/>
            <person name="Labutti K."/>
            <person name="Salamov A."/>
            <person name="Andreopoulos B."/>
            <person name="Baker S."/>
            <person name="Barry K."/>
            <person name="Bills G."/>
            <person name="Bluhm B."/>
            <person name="Cannon C."/>
            <person name="Castanera R."/>
            <person name="Culley D."/>
            <person name="Daum C."/>
            <person name="Ezra D."/>
            <person name="Gonzalez J."/>
            <person name="Henrissat B."/>
            <person name="Kuo A."/>
            <person name="Liang C."/>
            <person name="Lipzen A."/>
            <person name="Lutzoni F."/>
            <person name="Magnuson J."/>
            <person name="Mondo S."/>
            <person name="Nolan M."/>
            <person name="Ohm R."/>
            <person name="Pangilinan J."/>
            <person name="Park H.-J."/>
            <person name="Ramirez L."/>
            <person name="Alfaro M."/>
            <person name="Sun H."/>
            <person name="Tritt A."/>
            <person name="Yoshinaga Y."/>
            <person name="Zwiers L.-H."/>
            <person name="Turgeon B."/>
            <person name="Goodwin S."/>
            <person name="Spatafora J."/>
            <person name="Crous P."/>
            <person name="Grigoriev I."/>
        </authorList>
    </citation>
    <scope>NUCLEOTIDE SEQUENCE</scope>
    <source>
        <strain evidence="1">CBS 116435</strain>
    </source>
</reference>
<name>A0A9P4PYI4_9PEZI</name>
<dbReference type="EMBL" id="MU003878">
    <property type="protein sequence ID" value="KAF2716379.1"/>
    <property type="molecule type" value="Genomic_DNA"/>
</dbReference>
<accession>A0A9P4PYI4</accession>
<gene>
    <name evidence="1" type="ORF">K431DRAFT_19477</name>
</gene>
<keyword evidence="2" id="KW-1185">Reference proteome</keyword>
<evidence type="ECO:0000313" key="1">
    <source>
        <dbReference type="EMBL" id="KAF2716379.1"/>
    </source>
</evidence>
<protein>
    <submittedName>
        <fullName evidence="1">Uncharacterized protein</fullName>
    </submittedName>
</protein>
<dbReference type="Proteomes" id="UP000799441">
    <property type="component" value="Unassembled WGS sequence"/>
</dbReference>
<dbReference type="AlphaFoldDB" id="A0A9P4PYI4"/>
<proteinExistence type="predicted"/>